<dbReference type="RefSeq" id="WP_093729799.1">
    <property type="nucleotide sequence ID" value="NZ_FMYW01000004.1"/>
</dbReference>
<accession>A0A1G6K7Z9</accession>
<name>A0A1G6K7Z9_9FIRM</name>
<dbReference type="AlphaFoldDB" id="A0A1G6K7Z9"/>
<gene>
    <name evidence="1" type="ORF">SAMN04487864_104106</name>
</gene>
<dbReference type="Proteomes" id="UP000198943">
    <property type="component" value="Unassembled WGS sequence"/>
</dbReference>
<protein>
    <submittedName>
        <fullName evidence="1">Uncharacterized protein</fullName>
    </submittedName>
</protein>
<sequence>MSETDKIVYASERAETDETACEDLAAWEQGETGQEKKQSNNCVNAAFKFFVIYKLQEDLLNRDDLFPNAAGKTANMKKILDLIVDIDPLEGKYIAEEYIEKEVEE</sequence>
<dbReference type="EMBL" id="FMYW01000004">
    <property type="protein sequence ID" value="SDC26951.1"/>
    <property type="molecule type" value="Genomic_DNA"/>
</dbReference>
<organism evidence="1 2">
    <name type="scientific">Succiniclasticum ruminis</name>
    <dbReference type="NCBI Taxonomy" id="40841"/>
    <lineage>
        <taxon>Bacteria</taxon>
        <taxon>Bacillati</taxon>
        <taxon>Bacillota</taxon>
        <taxon>Negativicutes</taxon>
        <taxon>Acidaminococcales</taxon>
        <taxon>Acidaminococcaceae</taxon>
        <taxon>Succiniclasticum</taxon>
    </lineage>
</organism>
<evidence type="ECO:0000313" key="2">
    <source>
        <dbReference type="Proteomes" id="UP000198943"/>
    </source>
</evidence>
<keyword evidence="2" id="KW-1185">Reference proteome</keyword>
<evidence type="ECO:0000313" key="1">
    <source>
        <dbReference type="EMBL" id="SDC26951.1"/>
    </source>
</evidence>
<proteinExistence type="predicted"/>
<reference evidence="2" key="1">
    <citation type="submission" date="2016-10" db="EMBL/GenBank/DDBJ databases">
        <authorList>
            <person name="Varghese N."/>
            <person name="Submissions S."/>
        </authorList>
    </citation>
    <scope>NUCLEOTIDE SEQUENCE [LARGE SCALE GENOMIC DNA]</scope>
    <source>
        <strain evidence="2">DSM 11005</strain>
    </source>
</reference>